<name>A0A7S4TBN8_9DINO</name>
<protein>
    <submittedName>
        <fullName evidence="2">Uncharacterized protein</fullName>
    </submittedName>
</protein>
<dbReference type="AlphaFoldDB" id="A0A7S4TBN8"/>
<proteinExistence type="predicted"/>
<organism evidence="2">
    <name type="scientific">Alexandrium monilatum</name>
    <dbReference type="NCBI Taxonomy" id="311494"/>
    <lineage>
        <taxon>Eukaryota</taxon>
        <taxon>Sar</taxon>
        <taxon>Alveolata</taxon>
        <taxon>Dinophyceae</taxon>
        <taxon>Gonyaulacales</taxon>
        <taxon>Pyrocystaceae</taxon>
        <taxon>Alexandrium</taxon>
    </lineage>
</organism>
<feature type="chain" id="PRO_5031058227" evidence="1">
    <location>
        <begin position="31"/>
        <end position="464"/>
    </location>
</feature>
<keyword evidence="1" id="KW-0732">Signal</keyword>
<evidence type="ECO:0000256" key="1">
    <source>
        <dbReference type="SAM" id="SignalP"/>
    </source>
</evidence>
<sequence>MAPLSAQTSRQQHLLPSLLLLASACAVAGGEDVGTYIESALAAAARAGQPPPILSPEFSLSDLGLPENKGAAEGLPLPRPKLADSWSCSLRYTGSMMGMNFKDGRGKFYTDRPGKKYRMTYEVTSDYFTHGRKLLLDQLTVSPHVNTTLGTGGDSVCMSVGAMYTDMWAWVKLARQSGHKVVRGEPCNVWTFNSTSAGYVASVCLAKDGVPREFVQVLGKKGSKWSGRSEMNFSNVVVGPPPSTIFEPSEACAKNYPTQPCNDTRVATISVYRIFGSPEPLELQNRDTGDILGDLSFVCTQGSGEAYRSKLITHWRVNVSLAFGQYAVCNFNGTANDCLGDPAMLKSVGRRSGQMMGSGPLLGQCSPNDDVGSQYSFPAAAMCPPGVSPGLDSCAWGGAVPVRTVAASCVMEDRGLLQACTRDIGKAPFTDAENVWKAAFASEDPAKGGCPEVPYPPSSRVVVV</sequence>
<gene>
    <name evidence="2" type="ORF">AMON00008_LOCUS64558</name>
</gene>
<accession>A0A7S4TBN8</accession>
<evidence type="ECO:0000313" key="2">
    <source>
        <dbReference type="EMBL" id="CAE4668730.1"/>
    </source>
</evidence>
<feature type="signal peptide" evidence="1">
    <location>
        <begin position="1"/>
        <end position="30"/>
    </location>
</feature>
<reference evidence="2" key="1">
    <citation type="submission" date="2021-01" db="EMBL/GenBank/DDBJ databases">
        <authorList>
            <person name="Corre E."/>
            <person name="Pelletier E."/>
            <person name="Niang G."/>
            <person name="Scheremetjew M."/>
            <person name="Finn R."/>
            <person name="Kale V."/>
            <person name="Holt S."/>
            <person name="Cochrane G."/>
            <person name="Meng A."/>
            <person name="Brown T."/>
            <person name="Cohen L."/>
        </authorList>
    </citation>
    <scope>NUCLEOTIDE SEQUENCE</scope>
    <source>
        <strain evidence="2">CCMP3105</strain>
    </source>
</reference>
<dbReference type="EMBL" id="HBNR01089979">
    <property type="protein sequence ID" value="CAE4668730.1"/>
    <property type="molecule type" value="Transcribed_RNA"/>
</dbReference>